<dbReference type="EMBL" id="JBJUIK010000017">
    <property type="protein sequence ID" value="KAL3498765.1"/>
    <property type="molecule type" value="Genomic_DNA"/>
</dbReference>
<name>A0ABD2XXQ7_9GENT</name>
<dbReference type="Pfam" id="PF13456">
    <property type="entry name" value="RVT_3"/>
    <property type="match status" value="1"/>
</dbReference>
<keyword evidence="3" id="KW-1185">Reference proteome</keyword>
<dbReference type="Proteomes" id="UP001630127">
    <property type="component" value="Unassembled WGS sequence"/>
</dbReference>
<feature type="domain" description="RNase H type-1" evidence="1">
    <location>
        <begin position="10"/>
        <end position="98"/>
    </location>
</feature>
<dbReference type="InterPro" id="IPR002156">
    <property type="entry name" value="RNaseH_domain"/>
</dbReference>
<evidence type="ECO:0000313" key="2">
    <source>
        <dbReference type="EMBL" id="KAL3498765.1"/>
    </source>
</evidence>
<evidence type="ECO:0000313" key="3">
    <source>
        <dbReference type="Proteomes" id="UP001630127"/>
    </source>
</evidence>
<reference evidence="2 3" key="1">
    <citation type="submission" date="2024-11" db="EMBL/GenBank/DDBJ databases">
        <title>A near-complete genome assembly of Cinchona calisaya.</title>
        <authorList>
            <person name="Lian D.C."/>
            <person name="Zhao X.W."/>
            <person name="Wei L."/>
        </authorList>
    </citation>
    <scope>NUCLEOTIDE SEQUENCE [LARGE SCALE GENOMIC DNA]</scope>
    <source>
        <tissue evidence="2">Nenye</tissue>
    </source>
</reference>
<comment type="caution">
    <text evidence="2">The sequence shown here is derived from an EMBL/GenBank/DDBJ whole genome shotgun (WGS) entry which is preliminary data.</text>
</comment>
<organism evidence="2 3">
    <name type="scientific">Cinchona calisaya</name>
    <dbReference type="NCBI Taxonomy" id="153742"/>
    <lineage>
        <taxon>Eukaryota</taxon>
        <taxon>Viridiplantae</taxon>
        <taxon>Streptophyta</taxon>
        <taxon>Embryophyta</taxon>
        <taxon>Tracheophyta</taxon>
        <taxon>Spermatophyta</taxon>
        <taxon>Magnoliopsida</taxon>
        <taxon>eudicotyledons</taxon>
        <taxon>Gunneridae</taxon>
        <taxon>Pentapetalae</taxon>
        <taxon>asterids</taxon>
        <taxon>lamiids</taxon>
        <taxon>Gentianales</taxon>
        <taxon>Rubiaceae</taxon>
        <taxon>Cinchonoideae</taxon>
        <taxon>Cinchoneae</taxon>
        <taxon>Cinchona</taxon>
    </lineage>
</organism>
<evidence type="ECO:0000259" key="1">
    <source>
        <dbReference type="Pfam" id="PF13456"/>
    </source>
</evidence>
<gene>
    <name evidence="2" type="ORF">ACH5RR_041497</name>
</gene>
<protein>
    <recommendedName>
        <fullName evidence="1">RNase H type-1 domain-containing protein</fullName>
    </recommendedName>
</protein>
<dbReference type="AlphaFoldDB" id="A0ABD2XXQ7"/>
<sequence length="119" mass="13528">MIKIWAEGKESDNDASILEAEAIRTSLIMAYLTGWNKVEIKSSNRKLLRRLKNRVVHDVKLGTLLEDVLHLSSLFPLCLFSWNCTNSTSKANMLASFAAKLTSMISWDNHFPSWLTMPD</sequence>
<proteinExistence type="predicted"/>
<accession>A0ABD2XXQ7</accession>